<dbReference type="EMBL" id="CP026260">
    <property type="protein sequence ID" value="AWP17398.1"/>
    <property type="molecule type" value="Genomic_DNA"/>
</dbReference>
<proteinExistence type="predicted"/>
<dbReference type="AlphaFoldDB" id="A0A2U9CLK1"/>
<dbReference type="Proteomes" id="UP000246464">
    <property type="component" value="Chromosome 18"/>
</dbReference>
<keyword evidence="1" id="KW-0732">Signal</keyword>
<protein>
    <submittedName>
        <fullName evidence="2">Uncharacterized protein</fullName>
    </submittedName>
</protein>
<evidence type="ECO:0000313" key="3">
    <source>
        <dbReference type="Proteomes" id="UP000246464"/>
    </source>
</evidence>
<sequence>MSLEQRVCVSLTLCYLKLIFRVAEGFMHCYLSAAPPKLNVNAVAQRQKQYNQPELRGHDAMTTAGPVDMVPAVVMAGRIQFGELGCKVINRDVRGITYQTQ</sequence>
<feature type="signal peptide" evidence="1">
    <location>
        <begin position="1"/>
        <end position="25"/>
    </location>
</feature>
<evidence type="ECO:0000256" key="1">
    <source>
        <dbReference type="SAM" id="SignalP"/>
    </source>
</evidence>
<gene>
    <name evidence="2" type="ORF">SMAX5B_020284</name>
</gene>
<name>A0A2U9CLK1_SCOMX</name>
<organism evidence="2 3">
    <name type="scientific">Scophthalmus maximus</name>
    <name type="common">Turbot</name>
    <name type="synonym">Psetta maxima</name>
    <dbReference type="NCBI Taxonomy" id="52904"/>
    <lineage>
        <taxon>Eukaryota</taxon>
        <taxon>Metazoa</taxon>
        <taxon>Chordata</taxon>
        <taxon>Craniata</taxon>
        <taxon>Vertebrata</taxon>
        <taxon>Euteleostomi</taxon>
        <taxon>Actinopterygii</taxon>
        <taxon>Neopterygii</taxon>
        <taxon>Teleostei</taxon>
        <taxon>Neoteleostei</taxon>
        <taxon>Acanthomorphata</taxon>
        <taxon>Carangaria</taxon>
        <taxon>Pleuronectiformes</taxon>
        <taxon>Pleuronectoidei</taxon>
        <taxon>Scophthalmidae</taxon>
        <taxon>Scophthalmus</taxon>
    </lineage>
</organism>
<evidence type="ECO:0000313" key="2">
    <source>
        <dbReference type="EMBL" id="AWP17398.1"/>
    </source>
</evidence>
<feature type="chain" id="PRO_5015901133" evidence="1">
    <location>
        <begin position="26"/>
        <end position="101"/>
    </location>
</feature>
<keyword evidence="3" id="KW-1185">Reference proteome</keyword>
<accession>A0A2U9CLK1</accession>
<reference evidence="2 3" key="1">
    <citation type="submission" date="2017-12" db="EMBL/GenBank/DDBJ databases">
        <title>Integrating genomic resources of turbot (Scophthalmus maximus) in depth evaluation of genetic and physical mapping variation across individuals.</title>
        <authorList>
            <person name="Martinez P."/>
        </authorList>
    </citation>
    <scope>NUCLEOTIDE SEQUENCE [LARGE SCALE GENOMIC DNA]</scope>
</reference>